<comment type="caution">
    <text evidence="1">The sequence shown here is derived from an EMBL/GenBank/DDBJ whole genome shotgun (WGS) entry which is preliminary data.</text>
</comment>
<name>A0A9J6F3D6_RHIMP</name>
<sequence>MLQPPSSRLPSPLRDVIAEEVAQAVPVAAHQQPVAMPVAHAPAVQPVAAPLTYAQVASGVRPLVHEIFTNYAHFDANGCLQISEYHMQNWCKLSSVNLCKGSVMEEYLDRRRKQGVNFDTVSYVGDGNNDLCPCLRLRSCDLIFPRADYPLAKQLAKDPEQTKAKLHPWRTGLDIASVLLKNCVVNNVTE</sequence>
<dbReference type="VEuPathDB" id="VectorBase:LOC119159588"/>
<evidence type="ECO:0000313" key="2">
    <source>
        <dbReference type="Proteomes" id="UP000821866"/>
    </source>
</evidence>
<dbReference type="EMBL" id="JABSTU010000001">
    <property type="protein sequence ID" value="KAH8041195.1"/>
    <property type="molecule type" value="Genomic_DNA"/>
</dbReference>
<organism evidence="1 2">
    <name type="scientific">Rhipicephalus microplus</name>
    <name type="common">Cattle tick</name>
    <name type="synonym">Boophilus microplus</name>
    <dbReference type="NCBI Taxonomy" id="6941"/>
    <lineage>
        <taxon>Eukaryota</taxon>
        <taxon>Metazoa</taxon>
        <taxon>Ecdysozoa</taxon>
        <taxon>Arthropoda</taxon>
        <taxon>Chelicerata</taxon>
        <taxon>Arachnida</taxon>
        <taxon>Acari</taxon>
        <taxon>Parasitiformes</taxon>
        <taxon>Ixodida</taxon>
        <taxon>Ixodoidea</taxon>
        <taxon>Ixodidae</taxon>
        <taxon>Rhipicephalinae</taxon>
        <taxon>Rhipicephalus</taxon>
        <taxon>Boophilus</taxon>
    </lineage>
</organism>
<reference evidence="1" key="1">
    <citation type="journal article" date="2020" name="Cell">
        <title>Large-Scale Comparative Analyses of Tick Genomes Elucidate Their Genetic Diversity and Vector Capacities.</title>
        <authorList>
            <consortium name="Tick Genome and Microbiome Consortium (TIGMIC)"/>
            <person name="Jia N."/>
            <person name="Wang J."/>
            <person name="Shi W."/>
            <person name="Du L."/>
            <person name="Sun Y."/>
            <person name="Zhan W."/>
            <person name="Jiang J.F."/>
            <person name="Wang Q."/>
            <person name="Zhang B."/>
            <person name="Ji P."/>
            <person name="Bell-Sakyi L."/>
            <person name="Cui X.M."/>
            <person name="Yuan T.T."/>
            <person name="Jiang B.G."/>
            <person name="Yang W.F."/>
            <person name="Lam T.T."/>
            <person name="Chang Q.C."/>
            <person name="Ding S.J."/>
            <person name="Wang X.J."/>
            <person name="Zhu J.G."/>
            <person name="Ruan X.D."/>
            <person name="Zhao L."/>
            <person name="Wei J.T."/>
            <person name="Ye R.Z."/>
            <person name="Que T.C."/>
            <person name="Du C.H."/>
            <person name="Zhou Y.H."/>
            <person name="Cheng J.X."/>
            <person name="Dai P.F."/>
            <person name="Guo W.B."/>
            <person name="Han X.H."/>
            <person name="Huang E.J."/>
            <person name="Li L.F."/>
            <person name="Wei W."/>
            <person name="Gao Y.C."/>
            <person name="Liu J.Z."/>
            <person name="Shao H.Z."/>
            <person name="Wang X."/>
            <person name="Wang C.C."/>
            <person name="Yang T.C."/>
            <person name="Huo Q.B."/>
            <person name="Li W."/>
            <person name="Chen H.Y."/>
            <person name="Chen S.E."/>
            <person name="Zhou L.G."/>
            <person name="Ni X.B."/>
            <person name="Tian J.H."/>
            <person name="Sheng Y."/>
            <person name="Liu T."/>
            <person name="Pan Y.S."/>
            <person name="Xia L.Y."/>
            <person name="Li J."/>
            <person name="Zhao F."/>
            <person name="Cao W.C."/>
        </authorList>
    </citation>
    <scope>NUCLEOTIDE SEQUENCE</scope>
    <source>
        <strain evidence="1">Rmic-2018</strain>
    </source>
</reference>
<dbReference type="SUPFAM" id="SSF56784">
    <property type="entry name" value="HAD-like"/>
    <property type="match status" value="1"/>
</dbReference>
<dbReference type="InterPro" id="IPR036412">
    <property type="entry name" value="HAD-like_sf"/>
</dbReference>
<proteinExistence type="predicted"/>
<dbReference type="Gene3D" id="3.40.50.1000">
    <property type="entry name" value="HAD superfamily/HAD-like"/>
    <property type="match status" value="1"/>
</dbReference>
<dbReference type="PANTHER" id="PTHR20889">
    <property type="entry name" value="PHOSPHATASE, ORPHAN 1, 2"/>
    <property type="match status" value="1"/>
</dbReference>
<dbReference type="GO" id="GO:0016791">
    <property type="term" value="F:phosphatase activity"/>
    <property type="evidence" value="ECO:0007669"/>
    <property type="project" value="InterPro"/>
</dbReference>
<dbReference type="Proteomes" id="UP000821866">
    <property type="component" value="Chromosome 1"/>
</dbReference>
<gene>
    <name evidence="1" type="ORF">HPB51_013855</name>
</gene>
<dbReference type="PANTHER" id="PTHR20889:SF12">
    <property type="entry name" value="LP01149P"/>
    <property type="match status" value="1"/>
</dbReference>
<dbReference type="Pfam" id="PF06888">
    <property type="entry name" value="Put_Phosphatase"/>
    <property type="match status" value="1"/>
</dbReference>
<dbReference type="InterPro" id="IPR023214">
    <property type="entry name" value="HAD_sf"/>
</dbReference>
<accession>A0A9J6F3D6</accession>
<keyword evidence="2" id="KW-1185">Reference proteome</keyword>
<reference evidence="1" key="2">
    <citation type="submission" date="2021-09" db="EMBL/GenBank/DDBJ databases">
        <authorList>
            <person name="Jia N."/>
            <person name="Wang J."/>
            <person name="Shi W."/>
            <person name="Du L."/>
            <person name="Sun Y."/>
            <person name="Zhan W."/>
            <person name="Jiang J."/>
            <person name="Wang Q."/>
            <person name="Zhang B."/>
            <person name="Ji P."/>
            <person name="Sakyi L.B."/>
            <person name="Cui X."/>
            <person name="Yuan T."/>
            <person name="Jiang B."/>
            <person name="Yang W."/>
            <person name="Lam T.T.-Y."/>
            <person name="Chang Q."/>
            <person name="Ding S."/>
            <person name="Wang X."/>
            <person name="Zhu J."/>
            <person name="Ruan X."/>
            <person name="Zhao L."/>
            <person name="Wei J."/>
            <person name="Que T."/>
            <person name="Du C."/>
            <person name="Cheng J."/>
            <person name="Dai P."/>
            <person name="Han X."/>
            <person name="Huang E."/>
            <person name="Gao Y."/>
            <person name="Liu J."/>
            <person name="Shao H."/>
            <person name="Ye R."/>
            <person name="Li L."/>
            <person name="Wei W."/>
            <person name="Wang X."/>
            <person name="Wang C."/>
            <person name="Huo Q."/>
            <person name="Li W."/>
            <person name="Guo W."/>
            <person name="Chen H."/>
            <person name="Chen S."/>
            <person name="Zhou L."/>
            <person name="Zhou L."/>
            <person name="Ni X."/>
            <person name="Tian J."/>
            <person name="Zhou Y."/>
            <person name="Sheng Y."/>
            <person name="Liu T."/>
            <person name="Pan Y."/>
            <person name="Xia L."/>
            <person name="Li J."/>
            <person name="Zhao F."/>
            <person name="Cao W."/>
        </authorList>
    </citation>
    <scope>NUCLEOTIDE SEQUENCE</scope>
    <source>
        <strain evidence="1">Rmic-2018</strain>
        <tissue evidence="1">Larvae</tissue>
    </source>
</reference>
<protein>
    <submittedName>
        <fullName evidence="1">Uncharacterized protein</fullName>
    </submittedName>
</protein>
<dbReference type="InterPro" id="IPR016965">
    <property type="entry name" value="Pase_PHOSPHO-typ"/>
</dbReference>
<dbReference type="AlphaFoldDB" id="A0A9J6F3D6"/>
<evidence type="ECO:0000313" key="1">
    <source>
        <dbReference type="EMBL" id="KAH8041195.1"/>
    </source>
</evidence>